<dbReference type="PANTHER" id="PTHR39639:SF1">
    <property type="entry name" value="DUF262 DOMAIN-CONTAINING PROTEIN"/>
    <property type="match status" value="1"/>
</dbReference>
<keyword evidence="2" id="KW-0255">Endonuclease</keyword>
<dbReference type="PROSITE" id="PS50903">
    <property type="entry name" value="RUBREDOXIN_LIKE"/>
    <property type="match status" value="1"/>
</dbReference>
<accession>A0A0J6WNJ7</accession>
<dbReference type="GO" id="GO:0008270">
    <property type="term" value="F:zinc ion binding"/>
    <property type="evidence" value="ECO:0007669"/>
    <property type="project" value="InterPro"/>
</dbReference>
<dbReference type="PANTHER" id="PTHR39639">
    <property type="entry name" value="CHROMOSOME 16, WHOLE GENOME SHOTGUN SEQUENCE"/>
    <property type="match status" value="1"/>
</dbReference>
<dbReference type="InterPro" id="IPR002711">
    <property type="entry name" value="HNH"/>
</dbReference>
<dbReference type="PATRIC" id="fig|1800.3.peg.964"/>
<organism evidence="2 3">
    <name type="scientific">Mycolicibacterium chubuense</name>
    <name type="common">Mycobacterium chubuense</name>
    <dbReference type="NCBI Taxonomy" id="1800"/>
    <lineage>
        <taxon>Bacteria</taxon>
        <taxon>Bacillati</taxon>
        <taxon>Actinomycetota</taxon>
        <taxon>Actinomycetes</taxon>
        <taxon>Mycobacteriales</taxon>
        <taxon>Mycobacteriaceae</taxon>
        <taxon>Mycolicibacterium</taxon>
    </lineage>
</organism>
<dbReference type="RefSeq" id="WP_131722280.1">
    <property type="nucleotide sequence ID" value="NZ_JYNX01000019.1"/>
</dbReference>
<gene>
    <name evidence="2" type="ORF">MCHUDSM44219_00960</name>
</gene>
<dbReference type="EMBL" id="JYNX01000019">
    <property type="protein sequence ID" value="KMO84154.1"/>
    <property type="molecule type" value="Genomic_DNA"/>
</dbReference>
<dbReference type="Proteomes" id="UP000036176">
    <property type="component" value="Unassembled WGS sequence"/>
</dbReference>
<dbReference type="Pfam" id="PF03235">
    <property type="entry name" value="GmrSD_N"/>
    <property type="match status" value="1"/>
</dbReference>
<dbReference type="InterPro" id="IPR003615">
    <property type="entry name" value="HNH_nuc"/>
</dbReference>
<dbReference type="Gene3D" id="2.20.28.10">
    <property type="match status" value="1"/>
</dbReference>
<dbReference type="GO" id="GO:0004519">
    <property type="term" value="F:endonuclease activity"/>
    <property type="evidence" value="ECO:0007669"/>
    <property type="project" value="UniProtKB-KW"/>
</dbReference>
<proteinExistence type="predicted"/>
<comment type="caution">
    <text evidence="2">The sequence shown here is derived from an EMBL/GenBank/DDBJ whole genome shotgun (WGS) entry which is preliminary data.</text>
</comment>
<dbReference type="InterPro" id="IPR024934">
    <property type="entry name" value="Rubredoxin-like_dom"/>
</dbReference>
<feature type="domain" description="Rubredoxin-like" evidence="1">
    <location>
        <begin position="6"/>
        <end position="50"/>
    </location>
</feature>
<dbReference type="SMART" id="SM00507">
    <property type="entry name" value="HNHc"/>
    <property type="match status" value="1"/>
</dbReference>
<evidence type="ECO:0000313" key="2">
    <source>
        <dbReference type="EMBL" id="KMO84154.1"/>
    </source>
</evidence>
<reference evidence="2 3" key="1">
    <citation type="journal article" date="2015" name="Genome Biol. Evol.">
        <title>Characterization of Three Mycobacterium spp. with Potential Use in Bioremediation by Genome Sequencing and Comparative Genomics.</title>
        <authorList>
            <person name="Das S."/>
            <person name="Pettersson B.M."/>
            <person name="Behra P.R."/>
            <person name="Ramesh M."/>
            <person name="Dasgupta S."/>
            <person name="Bhattacharya A."/>
            <person name="Kirsebom L.A."/>
        </authorList>
    </citation>
    <scope>NUCLEOTIDE SEQUENCE [LARGE SCALE GENOMIC DNA]</scope>
    <source>
        <strain evidence="2 3">DSM 44219</strain>
    </source>
</reference>
<dbReference type="GO" id="GO:0005506">
    <property type="term" value="F:iron ion binding"/>
    <property type="evidence" value="ECO:0007669"/>
    <property type="project" value="InterPro"/>
</dbReference>
<evidence type="ECO:0000313" key="3">
    <source>
        <dbReference type="Proteomes" id="UP000036176"/>
    </source>
</evidence>
<keyword evidence="3" id="KW-1185">Reference proteome</keyword>
<keyword evidence="2" id="KW-0378">Hydrolase</keyword>
<dbReference type="GO" id="GO:0003676">
    <property type="term" value="F:nucleic acid binding"/>
    <property type="evidence" value="ECO:0007669"/>
    <property type="project" value="InterPro"/>
</dbReference>
<dbReference type="InterPro" id="IPR004919">
    <property type="entry name" value="GmrSD_N"/>
</dbReference>
<dbReference type="OrthoDB" id="9787127at2"/>
<dbReference type="Pfam" id="PF01844">
    <property type="entry name" value="HNH"/>
    <property type="match status" value="1"/>
</dbReference>
<name>A0A0J6WNJ7_MYCCU</name>
<dbReference type="Gene3D" id="1.10.30.50">
    <property type="match status" value="1"/>
</dbReference>
<evidence type="ECO:0000259" key="1">
    <source>
        <dbReference type="PROSITE" id="PS50903"/>
    </source>
</evidence>
<dbReference type="CDD" id="cd00085">
    <property type="entry name" value="HNHc"/>
    <property type="match status" value="1"/>
</dbReference>
<protein>
    <submittedName>
        <fullName evidence="2">HNH endonuclease</fullName>
    </submittedName>
</protein>
<dbReference type="SUPFAM" id="SSF57802">
    <property type="entry name" value="Rubredoxin-like"/>
    <property type="match status" value="1"/>
</dbReference>
<dbReference type="AlphaFoldDB" id="A0A0J6WNJ7"/>
<sequence>MSDSSPNEYQCDSCGWIYRAPENAGVDLEDQPEGWSCPDCNAEAGFFRLIVPPDTDLGADDEDYEPQADISKGPAILAKPWTPDVDSLLKRWHKKKLDTQPDFQRYEVWPIQKRSRLVESVLLGLPIPLFYFAEEEDGTEVVIDGQQRLTSLFRFIDNEYSLKGLGPLRSLDGKKYQDLEERLQDEISDFSLSVITIQKNSDPDVRFTMFERLNEGATKLNDQELRNSVYRGEYNEQLKQLSSNKDFMTILKQSKPHKRMVDVELVLRFMAFYNQTYLKHPDKKTKEFLNNEMEQWRHRKAKDQKKAEKAFGEAVKSALTVYGDRVARRYVAGDAKTPGKWEPRLNRALYDVQMYGFTRYSRSLVTKNSDAIYEASLDLMSNGTFNDLISHTISESKRVAKRFTMWLDMLESVIGNQQQGSRIFPETVKKKLYDADPACTICKQQIKIIDDAHIDHIVPWSKGGTTTEDNAALTHRFCNQQKQANDSITD</sequence>
<keyword evidence="2" id="KW-0540">Nuclease</keyword>